<dbReference type="AlphaFoldDB" id="A0A5C7AH82"/>
<feature type="binding site" evidence="2">
    <location>
        <position position="102"/>
    </location>
    <ligand>
        <name>Fe cation</name>
        <dbReference type="ChEBI" id="CHEBI:24875"/>
    </ligand>
</feature>
<proteinExistence type="inferred from homology"/>
<dbReference type="RefSeq" id="WP_146893427.1">
    <property type="nucleotide sequence ID" value="NZ_VORX01000005.1"/>
</dbReference>
<dbReference type="PANTHER" id="PTHR43212:SF3">
    <property type="entry name" value="QUERCETIN 2,3-DIOXYGENASE"/>
    <property type="match status" value="1"/>
</dbReference>
<dbReference type="PANTHER" id="PTHR43212">
    <property type="entry name" value="QUERCETIN 2,3-DIOXYGENASE"/>
    <property type="match status" value="1"/>
</dbReference>
<reference evidence="6 7" key="1">
    <citation type="submission" date="2019-08" db="EMBL/GenBank/DDBJ databases">
        <title>Genome sequence of Gelidibacter salicanalis IC162T.</title>
        <authorList>
            <person name="Bowman J.P."/>
        </authorList>
    </citation>
    <scope>NUCLEOTIDE SEQUENCE [LARGE SCALE GENOMIC DNA]</scope>
    <source>
        <strain evidence="6 7">IC162</strain>
    </source>
</reference>
<evidence type="ECO:0000256" key="1">
    <source>
        <dbReference type="ARBA" id="ARBA00008416"/>
    </source>
</evidence>
<dbReference type="Pfam" id="PF02678">
    <property type="entry name" value="Pirin"/>
    <property type="match status" value="1"/>
</dbReference>
<keyword evidence="2" id="KW-0408">Iron</keyword>
<sequence length="238" mass="27088">MKTILHKADTRGNANHGWLKSRHTFSFANYHDAERMNFGALRVLNDDMVSENQGFGTHPHRDMEIISIPLEGDLKHQDNMGNETVIKEGDIQVMSAGTGVMHSEYNNNPDKPVKFLQIWVVPNKQNVKPRYDQITLQKSDRKNKLQQILSPNEDDAGVWIHQNAWFNMTNLDTDQSVNYTVNDPQINGVYAFILKGDVTINGQALHERDGLGIWDTETLDIKADSDTEILLMEVPMTM</sequence>
<comment type="cofactor">
    <cofactor evidence="2">
        <name>Fe cation</name>
        <dbReference type="ChEBI" id="CHEBI:24875"/>
    </cofactor>
    <text evidence="2">Binds 1 Fe cation per subunit.</text>
</comment>
<dbReference type="InterPro" id="IPR011051">
    <property type="entry name" value="RmlC_Cupin_sf"/>
</dbReference>
<dbReference type="PIRSF" id="PIRSF006232">
    <property type="entry name" value="Pirin"/>
    <property type="match status" value="1"/>
</dbReference>
<evidence type="ECO:0000313" key="7">
    <source>
        <dbReference type="Proteomes" id="UP000321734"/>
    </source>
</evidence>
<keyword evidence="7" id="KW-1185">Reference proteome</keyword>
<dbReference type="InterPro" id="IPR014710">
    <property type="entry name" value="RmlC-like_jellyroll"/>
</dbReference>
<protein>
    <submittedName>
        <fullName evidence="6">Pirin family protein</fullName>
    </submittedName>
</protein>
<name>A0A5C7AH82_9FLAO</name>
<dbReference type="Gene3D" id="2.60.120.10">
    <property type="entry name" value="Jelly Rolls"/>
    <property type="match status" value="2"/>
</dbReference>
<feature type="domain" description="Pirin N-terminal" evidence="4">
    <location>
        <begin position="13"/>
        <end position="120"/>
    </location>
</feature>
<gene>
    <name evidence="6" type="ORF">ES711_11340</name>
</gene>
<comment type="similarity">
    <text evidence="1 3">Belongs to the pirin family.</text>
</comment>
<feature type="binding site" evidence="2">
    <location>
        <position position="104"/>
    </location>
    <ligand>
        <name>Fe cation</name>
        <dbReference type="ChEBI" id="CHEBI:24875"/>
    </ligand>
</feature>
<dbReference type="OrthoDB" id="321327at2"/>
<evidence type="ECO:0000259" key="4">
    <source>
        <dbReference type="Pfam" id="PF02678"/>
    </source>
</evidence>
<dbReference type="Proteomes" id="UP000321734">
    <property type="component" value="Unassembled WGS sequence"/>
</dbReference>
<evidence type="ECO:0000313" key="6">
    <source>
        <dbReference type="EMBL" id="TXE07354.1"/>
    </source>
</evidence>
<feature type="domain" description="Quercetin 2,3-dioxygenase C-terminal cupin" evidence="5">
    <location>
        <begin position="148"/>
        <end position="234"/>
    </location>
</feature>
<dbReference type="InterPro" id="IPR041602">
    <property type="entry name" value="Quercetinase_C"/>
</dbReference>
<dbReference type="InterPro" id="IPR003829">
    <property type="entry name" value="Pirin_N_dom"/>
</dbReference>
<accession>A0A5C7AH82</accession>
<dbReference type="EMBL" id="VORX01000005">
    <property type="protein sequence ID" value="TXE07354.1"/>
    <property type="molecule type" value="Genomic_DNA"/>
</dbReference>
<dbReference type="Pfam" id="PF17954">
    <property type="entry name" value="Pirin_C_2"/>
    <property type="match status" value="1"/>
</dbReference>
<organism evidence="6 7">
    <name type="scientific">Gelidibacter salicanalis</name>
    <dbReference type="NCBI Taxonomy" id="291193"/>
    <lineage>
        <taxon>Bacteria</taxon>
        <taxon>Pseudomonadati</taxon>
        <taxon>Bacteroidota</taxon>
        <taxon>Flavobacteriia</taxon>
        <taxon>Flavobacteriales</taxon>
        <taxon>Flavobacteriaceae</taxon>
        <taxon>Gelidibacter</taxon>
    </lineage>
</organism>
<dbReference type="SUPFAM" id="SSF51182">
    <property type="entry name" value="RmlC-like cupins"/>
    <property type="match status" value="1"/>
</dbReference>
<evidence type="ECO:0000256" key="3">
    <source>
        <dbReference type="RuleBase" id="RU003457"/>
    </source>
</evidence>
<dbReference type="CDD" id="cd02910">
    <property type="entry name" value="cupin_Yhhw_N"/>
    <property type="match status" value="1"/>
</dbReference>
<feature type="binding site" evidence="2">
    <location>
        <position position="60"/>
    </location>
    <ligand>
        <name>Fe cation</name>
        <dbReference type="ChEBI" id="CHEBI:24875"/>
    </ligand>
</feature>
<feature type="binding site" evidence="2">
    <location>
        <position position="58"/>
    </location>
    <ligand>
        <name>Fe cation</name>
        <dbReference type="ChEBI" id="CHEBI:24875"/>
    </ligand>
</feature>
<evidence type="ECO:0000256" key="2">
    <source>
        <dbReference type="PIRSR" id="PIRSR006232-1"/>
    </source>
</evidence>
<dbReference type="GO" id="GO:0046872">
    <property type="term" value="F:metal ion binding"/>
    <property type="evidence" value="ECO:0007669"/>
    <property type="project" value="UniProtKB-KW"/>
</dbReference>
<comment type="caution">
    <text evidence="6">The sequence shown here is derived from an EMBL/GenBank/DDBJ whole genome shotgun (WGS) entry which is preliminary data.</text>
</comment>
<keyword evidence="2" id="KW-0479">Metal-binding</keyword>
<evidence type="ECO:0000259" key="5">
    <source>
        <dbReference type="Pfam" id="PF17954"/>
    </source>
</evidence>
<dbReference type="InterPro" id="IPR012093">
    <property type="entry name" value="Pirin"/>
</dbReference>